<comment type="subcellular location">
    <subcellularLocation>
        <location evidence="1 6">Secreted</location>
    </subcellularLocation>
</comment>
<dbReference type="InterPro" id="IPR010264">
    <property type="entry name" value="Self-incomp_S1"/>
</dbReference>
<evidence type="ECO:0000313" key="8">
    <source>
        <dbReference type="Proteomes" id="UP001174677"/>
    </source>
</evidence>
<evidence type="ECO:0000313" key="7">
    <source>
        <dbReference type="EMBL" id="KAJ9169720.1"/>
    </source>
</evidence>
<sequence length="155" mass="18323">MKQTTLRQIQCVLLLLLELAIRRSEGKFELAFGKGYGTETNPLRRYHVHIVNGLKNNTLQVHCASADDDLGVHNLVPKQEQEWAFRMNFQGTTLFHCKLSWTGGRQHFNAFVPQRRFVVLHCADYTHCYWRAQEDGVYLIREFNREYDLMYSWLN</sequence>
<comment type="caution">
    <text evidence="7">The sequence shown here is derived from an EMBL/GenBank/DDBJ whole genome shotgun (WGS) entry which is preliminary data.</text>
</comment>
<dbReference type="Pfam" id="PF05938">
    <property type="entry name" value="Self-incomp_S1"/>
    <property type="match status" value="1"/>
</dbReference>
<evidence type="ECO:0000256" key="6">
    <source>
        <dbReference type="RuleBase" id="RU367044"/>
    </source>
</evidence>
<feature type="signal peptide" evidence="6">
    <location>
        <begin position="1"/>
        <end position="26"/>
    </location>
</feature>
<evidence type="ECO:0000256" key="4">
    <source>
        <dbReference type="ARBA" id="ARBA00022525"/>
    </source>
</evidence>
<evidence type="ECO:0000256" key="5">
    <source>
        <dbReference type="ARBA" id="ARBA00022729"/>
    </source>
</evidence>
<protein>
    <recommendedName>
        <fullName evidence="6">S-protein homolog</fullName>
    </recommendedName>
</protein>
<keyword evidence="3 6" id="KW-0713">Self-incompatibility</keyword>
<evidence type="ECO:0000256" key="1">
    <source>
        <dbReference type="ARBA" id="ARBA00004613"/>
    </source>
</evidence>
<name>A0ABQ9LS68_HEVBR</name>
<feature type="chain" id="PRO_5045011369" description="S-protein homolog" evidence="6">
    <location>
        <begin position="27"/>
        <end position="155"/>
    </location>
</feature>
<reference evidence="7 8" key="1">
    <citation type="journal article" date="2023" name="Plant Biotechnol. J.">
        <title>Chromosome-level wild Hevea brasiliensis genome provides new tools for genomic-assisted breeding and valuable loci to elevate rubber yield.</title>
        <authorList>
            <person name="Cheng H."/>
            <person name="Song X."/>
            <person name="Hu Y."/>
            <person name="Wu T."/>
            <person name="Yang Q."/>
            <person name="An Z."/>
            <person name="Feng S."/>
            <person name="Deng Z."/>
            <person name="Wu W."/>
            <person name="Zeng X."/>
            <person name="Tu M."/>
            <person name="Wang X."/>
            <person name="Huang H."/>
        </authorList>
    </citation>
    <scope>NUCLEOTIDE SEQUENCE [LARGE SCALE GENOMIC DNA]</scope>
    <source>
        <strain evidence="7">MT/VB/25A 57/8</strain>
    </source>
</reference>
<accession>A0ABQ9LS68</accession>
<gene>
    <name evidence="7" type="ORF">P3X46_017879</name>
</gene>
<keyword evidence="4 6" id="KW-0964">Secreted</keyword>
<dbReference type="EMBL" id="JARPOI010000010">
    <property type="protein sequence ID" value="KAJ9169720.1"/>
    <property type="molecule type" value="Genomic_DNA"/>
</dbReference>
<proteinExistence type="inferred from homology"/>
<evidence type="ECO:0000256" key="3">
    <source>
        <dbReference type="ARBA" id="ARBA00022471"/>
    </source>
</evidence>
<dbReference type="PANTHER" id="PTHR31232">
    <property type="match status" value="1"/>
</dbReference>
<dbReference type="Proteomes" id="UP001174677">
    <property type="component" value="Chromosome 10"/>
</dbReference>
<evidence type="ECO:0000256" key="2">
    <source>
        <dbReference type="ARBA" id="ARBA00005581"/>
    </source>
</evidence>
<comment type="similarity">
    <text evidence="2 6">Belongs to the plant self-incompatibility (S1) protein family.</text>
</comment>
<dbReference type="PANTHER" id="PTHR31232:SF164">
    <property type="entry name" value="S-PROTEIN HOMOLOG"/>
    <property type="match status" value="1"/>
</dbReference>
<keyword evidence="8" id="KW-1185">Reference proteome</keyword>
<keyword evidence="5 6" id="KW-0732">Signal</keyword>
<organism evidence="7 8">
    <name type="scientific">Hevea brasiliensis</name>
    <name type="common">Para rubber tree</name>
    <name type="synonym">Siphonia brasiliensis</name>
    <dbReference type="NCBI Taxonomy" id="3981"/>
    <lineage>
        <taxon>Eukaryota</taxon>
        <taxon>Viridiplantae</taxon>
        <taxon>Streptophyta</taxon>
        <taxon>Embryophyta</taxon>
        <taxon>Tracheophyta</taxon>
        <taxon>Spermatophyta</taxon>
        <taxon>Magnoliopsida</taxon>
        <taxon>eudicotyledons</taxon>
        <taxon>Gunneridae</taxon>
        <taxon>Pentapetalae</taxon>
        <taxon>rosids</taxon>
        <taxon>fabids</taxon>
        <taxon>Malpighiales</taxon>
        <taxon>Euphorbiaceae</taxon>
        <taxon>Crotonoideae</taxon>
        <taxon>Micrandreae</taxon>
        <taxon>Hevea</taxon>
    </lineage>
</organism>